<sequence>MQLLFFLHRILLFFGFQTLKIQQKSLPLQEVYQVEKTKTKQTKLKITLYEETIRKTRILPFPAGSSPRSGTDHE</sequence>
<dbReference type="AlphaFoldDB" id="A0A413T509"/>
<protein>
    <submittedName>
        <fullName evidence="1">Uncharacterized protein</fullName>
    </submittedName>
</protein>
<gene>
    <name evidence="1" type="ORF">DW921_00340</name>
</gene>
<evidence type="ECO:0000313" key="1">
    <source>
        <dbReference type="EMBL" id="RHA78948.1"/>
    </source>
</evidence>
<proteinExistence type="predicted"/>
<dbReference type="Proteomes" id="UP000283855">
    <property type="component" value="Unassembled WGS sequence"/>
</dbReference>
<reference evidence="1 2" key="1">
    <citation type="submission" date="2018-08" db="EMBL/GenBank/DDBJ databases">
        <title>A genome reference for cultivated species of the human gut microbiota.</title>
        <authorList>
            <person name="Zou Y."/>
            <person name="Xue W."/>
            <person name="Luo G."/>
        </authorList>
    </citation>
    <scope>NUCLEOTIDE SEQUENCE [LARGE SCALE GENOMIC DNA]</scope>
    <source>
        <strain evidence="1 2">AM42-38</strain>
    </source>
</reference>
<organism evidence="1 2">
    <name type="scientific">Phocaeicola coprophilus</name>
    <dbReference type="NCBI Taxonomy" id="387090"/>
    <lineage>
        <taxon>Bacteria</taxon>
        <taxon>Pseudomonadati</taxon>
        <taxon>Bacteroidota</taxon>
        <taxon>Bacteroidia</taxon>
        <taxon>Bacteroidales</taxon>
        <taxon>Bacteroidaceae</taxon>
        <taxon>Phocaeicola</taxon>
    </lineage>
</organism>
<comment type="caution">
    <text evidence="1">The sequence shown here is derived from an EMBL/GenBank/DDBJ whole genome shotgun (WGS) entry which is preliminary data.</text>
</comment>
<evidence type="ECO:0000313" key="2">
    <source>
        <dbReference type="Proteomes" id="UP000283855"/>
    </source>
</evidence>
<name>A0A413T509_9BACT</name>
<dbReference type="EMBL" id="QSFT01000001">
    <property type="protein sequence ID" value="RHA78948.1"/>
    <property type="molecule type" value="Genomic_DNA"/>
</dbReference>
<accession>A0A413T509</accession>